<reference evidence="1 2" key="1">
    <citation type="journal article" date="2017" name="Int. J. Syst. Evol. Microbiol.">
        <title>Jeotgalibaca porci sp. nov. and Jeotgalibaca arthritidis sp. nov., isolated from pigs, and emended description of the genus Jeotgalibaca.</title>
        <authorList>
            <person name="Zamora L."/>
            <person name="Perez-Sancho M."/>
            <person name="Dominguez L."/>
            <person name="Fernandez-Garayzabal J.F."/>
            <person name="Vela A.I."/>
        </authorList>
    </citation>
    <scope>NUCLEOTIDE SEQUENCE [LARGE SCALE GENOMIC DNA]</scope>
    <source>
        <strain evidence="1 2">CCUG 69148</strain>
    </source>
</reference>
<proteinExistence type="predicted"/>
<dbReference type="AlphaFoldDB" id="A0A6G7WER4"/>
<name>A0A6G7WER4_9LACT</name>
<dbReference type="GeneID" id="94551786"/>
<evidence type="ECO:0000313" key="2">
    <source>
        <dbReference type="Proteomes" id="UP000501830"/>
    </source>
</evidence>
<dbReference type="RefSeq" id="WP_166061759.1">
    <property type="nucleotide sequence ID" value="NZ_CP049889.1"/>
</dbReference>
<gene>
    <name evidence="1" type="ORF">G7058_00760</name>
</gene>
<protein>
    <submittedName>
        <fullName evidence="1">Uncharacterized protein</fullName>
    </submittedName>
</protein>
<sequence length="82" mass="9544">MLALSKQTNFQKSRMRTTEIYYILHEAIQTNKKVAIQIEAVDGNGSYQEDIIGSIKKSDSLGIYIKNQKVHYDEIRNIQFYT</sequence>
<accession>A0A6G7WER4</accession>
<keyword evidence="2" id="KW-1185">Reference proteome</keyword>
<organism evidence="1 2">
    <name type="scientific">Jeotgalibaca porci</name>
    <dbReference type="NCBI Taxonomy" id="1868793"/>
    <lineage>
        <taxon>Bacteria</taxon>
        <taxon>Bacillati</taxon>
        <taxon>Bacillota</taxon>
        <taxon>Bacilli</taxon>
        <taxon>Lactobacillales</taxon>
        <taxon>Carnobacteriaceae</taxon>
        <taxon>Jeotgalibaca</taxon>
    </lineage>
</organism>
<dbReference type="Proteomes" id="UP000501830">
    <property type="component" value="Chromosome"/>
</dbReference>
<dbReference type="KEGG" id="jpo:G7058_00760"/>
<evidence type="ECO:0000313" key="1">
    <source>
        <dbReference type="EMBL" id="QIK50719.1"/>
    </source>
</evidence>
<dbReference type="EMBL" id="CP049889">
    <property type="protein sequence ID" value="QIK50719.1"/>
    <property type="molecule type" value="Genomic_DNA"/>
</dbReference>